<gene>
    <name evidence="1" type="ORF">GCM10009668_28950</name>
</gene>
<dbReference type="RefSeq" id="WP_343995516.1">
    <property type="nucleotide sequence ID" value="NZ_BAAALG010000011.1"/>
</dbReference>
<name>A0ABN1TZK2_9ACTN</name>
<keyword evidence="2" id="KW-1185">Reference proteome</keyword>
<organism evidence="1 2">
    <name type="scientific">Nocardioides dubius</name>
    <dbReference type="NCBI Taxonomy" id="317019"/>
    <lineage>
        <taxon>Bacteria</taxon>
        <taxon>Bacillati</taxon>
        <taxon>Actinomycetota</taxon>
        <taxon>Actinomycetes</taxon>
        <taxon>Propionibacteriales</taxon>
        <taxon>Nocardioidaceae</taxon>
        <taxon>Nocardioides</taxon>
    </lineage>
</organism>
<dbReference type="Proteomes" id="UP001501581">
    <property type="component" value="Unassembled WGS sequence"/>
</dbReference>
<sequence length="384" mass="42593">MTEDWTGSFRDAIAEAEALIANPPFEITEQERAEGYDYLAGGIRSSIQAAFDYDLVHPVLMNGTHQYARQGLDNPDAIYFNAYLDEGGTYEISGVRGTTVDLSFQVMDGNYSADGSPTSLASFDDRDLEIAEDGSFSWRFGPEMGLTKGTTVIIREVSSDWVNERRGTIRIQRLDTAGVPRVPLTRAQVAKRYGVAAKALTGRIRTWFEFPKWFTYMEPVNTLTMPKSTPGGLASQFSSLGHYQLGDDQALIVTVPVCDAAPYQAIQIGSKWYVSTDYEHYQTSLTGAQAQADPDGYYRYVISTRNPGIANWLDTTGHADGVIMLRWQRVARPLTEADGPQVQLVSFDDIAAHLPHYAQNQVTPEQYAGRIAERQVGIAQRMIS</sequence>
<accession>A0ABN1TZK2</accession>
<reference evidence="1 2" key="1">
    <citation type="journal article" date="2019" name="Int. J. Syst. Evol. Microbiol.">
        <title>The Global Catalogue of Microorganisms (GCM) 10K type strain sequencing project: providing services to taxonomists for standard genome sequencing and annotation.</title>
        <authorList>
            <consortium name="The Broad Institute Genomics Platform"/>
            <consortium name="The Broad Institute Genome Sequencing Center for Infectious Disease"/>
            <person name="Wu L."/>
            <person name="Ma J."/>
        </authorList>
    </citation>
    <scope>NUCLEOTIDE SEQUENCE [LARGE SCALE GENOMIC DNA]</scope>
    <source>
        <strain evidence="1 2">JCM 13008</strain>
    </source>
</reference>
<proteinExistence type="predicted"/>
<protein>
    <recommendedName>
        <fullName evidence="3">DUF1214 domain-containing protein</fullName>
    </recommendedName>
</protein>
<evidence type="ECO:0000313" key="2">
    <source>
        <dbReference type="Proteomes" id="UP001501581"/>
    </source>
</evidence>
<comment type="caution">
    <text evidence="1">The sequence shown here is derived from an EMBL/GenBank/DDBJ whole genome shotgun (WGS) entry which is preliminary data.</text>
</comment>
<dbReference type="EMBL" id="BAAALG010000011">
    <property type="protein sequence ID" value="GAA1107209.1"/>
    <property type="molecule type" value="Genomic_DNA"/>
</dbReference>
<evidence type="ECO:0008006" key="3">
    <source>
        <dbReference type="Google" id="ProtNLM"/>
    </source>
</evidence>
<evidence type="ECO:0000313" key="1">
    <source>
        <dbReference type="EMBL" id="GAA1107209.1"/>
    </source>
</evidence>